<feature type="active site" description="Charge relay system" evidence="8">
    <location>
        <position position="352"/>
    </location>
</feature>
<accession>A0A158NIA5</accession>
<keyword evidence="6" id="KW-0325">Glycoprotein</keyword>
<dbReference type="AlphaFoldDB" id="A0A158NIA5"/>
<feature type="domain" description="Partial AB-hydrolase lipase" evidence="10">
    <location>
        <begin position="53"/>
        <end position="103"/>
    </location>
</feature>
<keyword evidence="4 7" id="KW-0442">Lipid degradation</keyword>
<dbReference type="InterPro" id="IPR029058">
    <property type="entry name" value="AB_hydrolase_fold"/>
</dbReference>
<reference evidence="13" key="1">
    <citation type="journal article" date="2011" name="PLoS Genet.">
        <title>The genome sequence of the leaf-cutter ant Atta cephalotes reveals insights into its obligate symbiotic lifestyle.</title>
        <authorList>
            <person name="Suen G."/>
            <person name="Teiling C."/>
            <person name="Li L."/>
            <person name="Holt C."/>
            <person name="Abouheif E."/>
            <person name="Bornberg-Bauer E."/>
            <person name="Bouffard P."/>
            <person name="Caldera E.J."/>
            <person name="Cash E."/>
            <person name="Cavanaugh A."/>
            <person name="Denas O."/>
            <person name="Elhaik E."/>
            <person name="Fave M.J."/>
            <person name="Gadau J."/>
            <person name="Gibson J.D."/>
            <person name="Graur D."/>
            <person name="Grubbs K.J."/>
            <person name="Hagen D.E."/>
            <person name="Harkins T.T."/>
            <person name="Helmkampf M."/>
            <person name="Hu H."/>
            <person name="Johnson B.R."/>
            <person name="Kim J."/>
            <person name="Marsh S.E."/>
            <person name="Moeller J.A."/>
            <person name="Munoz-Torres M.C."/>
            <person name="Murphy M.C."/>
            <person name="Naughton M.C."/>
            <person name="Nigam S."/>
            <person name="Overson R."/>
            <person name="Rajakumar R."/>
            <person name="Reese J.T."/>
            <person name="Scott J.J."/>
            <person name="Smith C.R."/>
            <person name="Tao S."/>
            <person name="Tsutsui N.D."/>
            <person name="Viljakainen L."/>
            <person name="Wissler L."/>
            <person name="Yandell M.D."/>
            <person name="Zimmer F."/>
            <person name="Taylor J."/>
            <person name="Slater S.C."/>
            <person name="Clifton S.W."/>
            <person name="Warren W.C."/>
            <person name="Elsik C.G."/>
            <person name="Smith C.D."/>
            <person name="Weinstock G.M."/>
            <person name="Gerardo N.M."/>
            <person name="Currie C.R."/>
        </authorList>
    </citation>
    <scope>NUCLEOTIDE SEQUENCE [LARGE SCALE GENOMIC DNA]</scope>
</reference>
<gene>
    <name evidence="12" type="primary">105620373</name>
</gene>
<feature type="active site" description="Charge relay system" evidence="8">
    <location>
        <position position="384"/>
    </location>
</feature>
<feature type="domain" description="Serine aminopeptidase S33" evidence="11">
    <location>
        <begin position="109"/>
        <end position="228"/>
    </location>
</feature>
<protein>
    <recommendedName>
        <fullName evidence="7">Lipase</fullName>
    </recommendedName>
</protein>
<dbReference type="FunFam" id="3.40.50.1820:FF:000021">
    <property type="entry name" value="Lipase"/>
    <property type="match status" value="1"/>
</dbReference>
<dbReference type="InterPro" id="IPR025483">
    <property type="entry name" value="Lipase_euk"/>
</dbReference>
<evidence type="ECO:0000313" key="13">
    <source>
        <dbReference type="Proteomes" id="UP000005205"/>
    </source>
</evidence>
<evidence type="ECO:0000256" key="2">
    <source>
        <dbReference type="ARBA" id="ARBA00022729"/>
    </source>
</evidence>
<feature type="signal peptide" evidence="9">
    <location>
        <begin position="1"/>
        <end position="19"/>
    </location>
</feature>
<dbReference type="InParanoid" id="A0A158NIA5"/>
<dbReference type="Pfam" id="PF12146">
    <property type="entry name" value="Hydrolase_4"/>
    <property type="match status" value="1"/>
</dbReference>
<dbReference type="Pfam" id="PF04083">
    <property type="entry name" value="Abhydro_lipase"/>
    <property type="match status" value="1"/>
</dbReference>
<evidence type="ECO:0000256" key="7">
    <source>
        <dbReference type="PIRNR" id="PIRNR000862"/>
    </source>
</evidence>
<dbReference type="GO" id="GO:0016788">
    <property type="term" value="F:hydrolase activity, acting on ester bonds"/>
    <property type="evidence" value="ECO:0007669"/>
    <property type="project" value="InterPro"/>
</dbReference>
<dbReference type="GO" id="GO:0016042">
    <property type="term" value="P:lipid catabolic process"/>
    <property type="evidence" value="ECO:0007669"/>
    <property type="project" value="UniProtKB-KW"/>
</dbReference>
<dbReference type="EnsemblMetazoa" id="XM_012201873.1">
    <property type="protein sequence ID" value="XP_012057263.1"/>
    <property type="gene ID" value="LOC105620373"/>
</dbReference>
<dbReference type="SUPFAM" id="SSF53474">
    <property type="entry name" value="alpha/beta-Hydrolases"/>
    <property type="match status" value="1"/>
</dbReference>
<dbReference type="PIRSF" id="PIRSF000862">
    <property type="entry name" value="Steryl_ester_lip"/>
    <property type="match status" value="1"/>
</dbReference>
<dbReference type="OrthoDB" id="9974421at2759"/>
<evidence type="ECO:0000256" key="9">
    <source>
        <dbReference type="SAM" id="SignalP"/>
    </source>
</evidence>
<dbReference type="KEGG" id="acep:105620373"/>
<name>A0A158NIA5_ATTCE</name>
<comment type="similarity">
    <text evidence="1 7">Belongs to the AB hydrolase superfamily. Lipase family.</text>
</comment>
<dbReference type="InterPro" id="IPR022742">
    <property type="entry name" value="Hydrolase_4"/>
</dbReference>
<sequence length="418" mass="47477">MQAIAFFLLVCGLAATVTSDISQDLSLNELVKMMQQSRKRPKFNSDVNFNTLQMIKKAGYPAEAHIVQTEDGYLLTLHRIPGNKKLPVLLQHGLLGSSADWVIPGKDKGLAFILADRGYDVWLGNFRGNTDSRAHVSLSPSDSRFWNFSFHELGVYDLPAMISYITNTTSQKLITYIGHSMGTTASYVMAAERPDIARMIQAIISLAPVAFVEYIKSPIRHFAPFVNKLEIIAHFFGEDEFLPHNSVLQFLAKHGCEVNYVEEVCTNIIFLICGFDEEQFNYTLLPMILSHDPAGASTKTLIHFGQEIESGKFRQFDYGREKNLLIYNATEPPDYNLTNIKVPIGLFYADNDWLADSLDVKKLYNSLLSNIFDLYRVPLPKFNHLDFIWGKDAPKLVYKKLLNDLRLFKVIKKTIHHD</sequence>
<dbReference type="EMBL" id="ADTU01016204">
    <property type="status" value="NOT_ANNOTATED_CDS"/>
    <property type="molecule type" value="Genomic_DNA"/>
</dbReference>
<keyword evidence="5" id="KW-0443">Lipid metabolism</keyword>
<feature type="chain" id="PRO_5007629299" description="Lipase" evidence="9">
    <location>
        <begin position="20"/>
        <end position="418"/>
    </location>
</feature>
<dbReference type="Proteomes" id="UP000005205">
    <property type="component" value="Unassembled WGS sequence"/>
</dbReference>
<evidence type="ECO:0000256" key="4">
    <source>
        <dbReference type="ARBA" id="ARBA00022963"/>
    </source>
</evidence>
<dbReference type="PANTHER" id="PTHR11005">
    <property type="entry name" value="LYSOSOMAL ACID LIPASE-RELATED"/>
    <property type="match status" value="1"/>
</dbReference>
<proteinExistence type="inferred from homology"/>
<keyword evidence="3 7" id="KW-0378">Hydrolase</keyword>
<feature type="active site" description="Nucleophile" evidence="8">
    <location>
        <position position="180"/>
    </location>
</feature>
<evidence type="ECO:0000256" key="6">
    <source>
        <dbReference type="ARBA" id="ARBA00023180"/>
    </source>
</evidence>
<dbReference type="EMBL" id="ADTU01016205">
    <property type="status" value="NOT_ANNOTATED_CDS"/>
    <property type="molecule type" value="Genomic_DNA"/>
</dbReference>
<dbReference type="Gene3D" id="3.40.50.1820">
    <property type="entry name" value="alpha/beta hydrolase"/>
    <property type="match status" value="1"/>
</dbReference>
<evidence type="ECO:0000259" key="11">
    <source>
        <dbReference type="Pfam" id="PF12146"/>
    </source>
</evidence>
<dbReference type="FunCoup" id="A0A158NIA5">
    <property type="interactions" value="88"/>
</dbReference>
<dbReference type="InterPro" id="IPR006693">
    <property type="entry name" value="AB_hydrolase_lipase"/>
</dbReference>
<organism evidence="12 13">
    <name type="scientific">Atta cephalotes</name>
    <name type="common">Leafcutter ant</name>
    <dbReference type="NCBI Taxonomy" id="12957"/>
    <lineage>
        <taxon>Eukaryota</taxon>
        <taxon>Metazoa</taxon>
        <taxon>Ecdysozoa</taxon>
        <taxon>Arthropoda</taxon>
        <taxon>Hexapoda</taxon>
        <taxon>Insecta</taxon>
        <taxon>Pterygota</taxon>
        <taxon>Neoptera</taxon>
        <taxon>Endopterygota</taxon>
        <taxon>Hymenoptera</taxon>
        <taxon>Apocrita</taxon>
        <taxon>Aculeata</taxon>
        <taxon>Formicoidea</taxon>
        <taxon>Formicidae</taxon>
        <taxon>Myrmicinae</taxon>
        <taxon>Atta</taxon>
    </lineage>
</organism>
<evidence type="ECO:0000256" key="8">
    <source>
        <dbReference type="PIRSR" id="PIRSR000862-1"/>
    </source>
</evidence>
<evidence type="ECO:0000313" key="12">
    <source>
        <dbReference type="EnsemblMetazoa" id="XP_012057263.1"/>
    </source>
</evidence>
<evidence type="ECO:0000256" key="3">
    <source>
        <dbReference type="ARBA" id="ARBA00022801"/>
    </source>
</evidence>
<keyword evidence="13" id="KW-1185">Reference proteome</keyword>
<evidence type="ECO:0000256" key="5">
    <source>
        <dbReference type="ARBA" id="ARBA00023098"/>
    </source>
</evidence>
<evidence type="ECO:0000259" key="10">
    <source>
        <dbReference type="Pfam" id="PF04083"/>
    </source>
</evidence>
<keyword evidence="2 9" id="KW-0732">Signal</keyword>
<reference evidence="12" key="2">
    <citation type="submission" date="2016-04" db="UniProtKB">
        <authorList>
            <consortium name="EnsemblMetazoa"/>
        </authorList>
    </citation>
    <scope>IDENTIFICATION</scope>
</reference>
<evidence type="ECO:0000256" key="1">
    <source>
        <dbReference type="ARBA" id="ARBA00010701"/>
    </source>
</evidence>